<dbReference type="PROSITE" id="PS51155">
    <property type="entry name" value="CHIT_BIND_RR_2"/>
    <property type="match status" value="1"/>
</dbReference>
<feature type="region of interest" description="Disordered" evidence="4">
    <location>
        <begin position="336"/>
        <end position="401"/>
    </location>
</feature>
<feature type="compositionally biased region" description="Basic and acidic residues" evidence="4">
    <location>
        <begin position="341"/>
        <end position="368"/>
    </location>
</feature>
<evidence type="ECO:0000256" key="2">
    <source>
        <dbReference type="ARBA" id="ARBA00022729"/>
    </source>
</evidence>
<dbReference type="InterPro" id="IPR031311">
    <property type="entry name" value="CHIT_BIND_RR_consensus"/>
</dbReference>
<feature type="compositionally biased region" description="Polar residues" evidence="4">
    <location>
        <begin position="389"/>
        <end position="398"/>
    </location>
</feature>
<dbReference type="EMBL" id="JARGEI010000029">
    <property type="protein sequence ID" value="KAJ8706169.1"/>
    <property type="molecule type" value="Genomic_DNA"/>
</dbReference>
<feature type="compositionally biased region" description="Basic and acidic residues" evidence="4">
    <location>
        <begin position="378"/>
        <end position="388"/>
    </location>
</feature>
<keyword evidence="2" id="KW-0732">Signal</keyword>
<sequence>MFFFLLLILPGVRTQDSGVSSYSPRPHQFPFNTVQFLQPKQAKQGPILFPNDAPPPPPTPLIVTSRPLSESIARSELNPNNTLAAQSEYHQVTYRPNYLARGKNYEPYSYTLATVAPVYDYESKVDYSDTARTVQDYEHKSSIEDNGENNKINGENNRVETPLYKRKSFSNKNGSHYYDDEEFNEEDNNFEFDFTKLTKNIEPSSSEYLDYYSDSKQIQRRLFNVPLNKKDIKIRPLESFNKDSNGDAWYRLSDHEKNFSSAEEIEELIGLPPQRNVMRYVKHRKNDQNHRRIVKNNEKDGDMKNVVYSSEGGRKPQLRVVKPLYKFSNVERQQNSVPTYKYKESPDQFYHNKNDEDERDYNKGDHPGDNYAFSYTVKDQKTGDDFSHSQKSTGSATNGEYRVRLPDGRMQIVSYTADENGYKADVRYDDHHNQDNSIDTESDKDKEFRNNIVPSTYKYNDRIAHQDSFDNEEYLHRPLKPIPTTYKTPNNNYEQTQFENINDYGNKNDNFHYYSVYPTKSAYTVTTAPSINDGDGLSDNNNDYLDHYNTRIENNDKVNRARNDYKFSDELVDYSSELDQSYQPHKSKFAAFADSQDTQAQSQVRPSYDELKDLFVTNVNNRRDAPIPVVSTVRPVYAVTPDNVVAITPRKPVNSLYTNIKNIVSSTPAPFLFSTPSPSTPRSYLLSTIANLKHQISLGNKPVLSDHYINKINKYLSFSNPTKISK</sequence>
<dbReference type="InterPro" id="IPR051217">
    <property type="entry name" value="Insect_Cuticle_Struc_Prot"/>
</dbReference>
<dbReference type="AlphaFoldDB" id="A0AAD7Y822"/>
<name>A0AAD7Y822_MYTSE</name>
<gene>
    <name evidence="5" type="ORF">PYW07_010946</name>
</gene>
<keyword evidence="6" id="KW-1185">Reference proteome</keyword>
<keyword evidence="1 3" id="KW-0193">Cuticle</keyword>
<proteinExistence type="predicted"/>
<dbReference type="Proteomes" id="UP001231518">
    <property type="component" value="Chromosome 26"/>
</dbReference>
<evidence type="ECO:0000313" key="5">
    <source>
        <dbReference type="EMBL" id="KAJ8706169.1"/>
    </source>
</evidence>
<protein>
    <submittedName>
        <fullName evidence="5">Uncharacterized protein</fullName>
    </submittedName>
</protein>
<dbReference type="GO" id="GO:0031012">
    <property type="term" value="C:extracellular matrix"/>
    <property type="evidence" value="ECO:0007669"/>
    <property type="project" value="TreeGrafter"/>
</dbReference>
<evidence type="ECO:0000256" key="3">
    <source>
        <dbReference type="PROSITE-ProRule" id="PRU00497"/>
    </source>
</evidence>
<evidence type="ECO:0000256" key="4">
    <source>
        <dbReference type="SAM" id="MobiDB-lite"/>
    </source>
</evidence>
<dbReference type="GO" id="GO:0042302">
    <property type="term" value="F:structural constituent of cuticle"/>
    <property type="evidence" value="ECO:0007669"/>
    <property type="project" value="UniProtKB-UniRule"/>
</dbReference>
<dbReference type="PROSITE" id="PS00233">
    <property type="entry name" value="CHIT_BIND_RR_1"/>
    <property type="match status" value="1"/>
</dbReference>
<dbReference type="GO" id="GO:0005615">
    <property type="term" value="C:extracellular space"/>
    <property type="evidence" value="ECO:0007669"/>
    <property type="project" value="TreeGrafter"/>
</dbReference>
<comment type="caution">
    <text evidence="5">The sequence shown here is derived from an EMBL/GenBank/DDBJ whole genome shotgun (WGS) entry which is preliminary data.</text>
</comment>
<dbReference type="Pfam" id="PF00379">
    <property type="entry name" value="Chitin_bind_4"/>
    <property type="match status" value="1"/>
</dbReference>
<evidence type="ECO:0000313" key="6">
    <source>
        <dbReference type="Proteomes" id="UP001231518"/>
    </source>
</evidence>
<organism evidence="5 6">
    <name type="scientific">Mythimna separata</name>
    <name type="common">Oriental armyworm</name>
    <name type="synonym">Pseudaletia separata</name>
    <dbReference type="NCBI Taxonomy" id="271217"/>
    <lineage>
        <taxon>Eukaryota</taxon>
        <taxon>Metazoa</taxon>
        <taxon>Ecdysozoa</taxon>
        <taxon>Arthropoda</taxon>
        <taxon>Hexapoda</taxon>
        <taxon>Insecta</taxon>
        <taxon>Pterygota</taxon>
        <taxon>Neoptera</taxon>
        <taxon>Endopterygota</taxon>
        <taxon>Lepidoptera</taxon>
        <taxon>Glossata</taxon>
        <taxon>Ditrysia</taxon>
        <taxon>Noctuoidea</taxon>
        <taxon>Noctuidae</taxon>
        <taxon>Noctuinae</taxon>
        <taxon>Hadenini</taxon>
        <taxon>Mythimna</taxon>
    </lineage>
</organism>
<dbReference type="PANTHER" id="PTHR12236">
    <property type="entry name" value="STRUCTURAL CONTITUENT OF CUTICLE"/>
    <property type="match status" value="1"/>
</dbReference>
<accession>A0AAD7Y822</accession>
<dbReference type="InterPro" id="IPR000618">
    <property type="entry name" value="Insect_cuticle"/>
</dbReference>
<dbReference type="PANTHER" id="PTHR12236:SF79">
    <property type="entry name" value="CUTICULAR PROTEIN 50CB-RELATED"/>
    <property type="match status" value="1"/>
</dbReference>
<reference evidence="5" key="1">
    <citation type="submission" date="2023-03" db="EMBL/GenBank/DDBJ databases">
        <title>Chromosome-level genomes of two armyworms, Mythimna separata and Mythimna loreyi, provide insights into the biosynthesis and reception of sex pheromones.</title>
        <authorList>
            <person name="Zhao H."/>
        </authorList>
    </citation>
    <scope>NUCLEOTIDE SEQUENCE</scope>
    <source>
        <strain evidence="5">BeijingLab</strain>
        <tissue evidence="5">Pupa</tissue>
    </source>
</reference>
<evidence type="ECO:0000256" key="1">
    <source>
        <dbReference type="ARBA" id="ARBA00022460"/>
    </source>
</evidence>